<dbReference type="AlphaFoldDB" id="A0A2S8IUJ0"/>
<evidence type="ECO:0000313" key="1">
    <source>
        <dbReference type="EMBL" id="PQP18438.1"/>
    </source>
</evidence>
<dbReference type="EMBL" id="PUIQ01000014">
    <property type="protein sequence ID" value="PQP18438.1"/>
    <property type="molecule type" value="Genomic_DNA"/>
</dbReference>
<organism evidence="1 2">
    <name type="scientific">Burkholderia cepacia</name>
    <name type="common">Pseudomonas cepacia</name>
    <dbReference type="NCBI Taxonomy" id="292"/>
    <lineage>
        <taxon>Bacteria</taxon>
        <taxon>Pseudomonadati</taxon>
        <taxon>Pseudomonadota</taxon>
        <taxon>Betaproteobacteria</taxon>
        <taxon>Burkholderiales</taxon>
        <taxon>Burkholderiaceae</taxon>
        <taxon>Burkholderia</taxon>
        <taxon>Burkholderia cepacia complex</taxon>
    </lineage>
</organism>
<comment type="caution">
    <text evidence="1">The sequence shown here is derived from an EMBL/GenBank/DDBJ whole genome shotgun (WGS) entry which is preliminary data.</text>
</comment>
<proteinExistence type="predicted"/>
<reference evidence="1 2" key="1">
    <citation type="submission" date="2018-02" db="EMBL/GenBank/DDBJ databases">
        <title>Draft genome sequencing of Burkholderia cepacia Y14-15.</title>
        <authorList>
            <person name="Zheng B.-X."/>
        </authorList>
    </citation>
    <scope>NUCLEOTIDE SEQUENCE [LARGE SCALE GENOMIC DNA]</scope>
    <source>
        <strain evidence="1 2">Y14-15</strain>
    </source>
</reference>
<name>A0A2S8IUJ0_BURCE</name>
<dbReference type="RefSeq" id="WP_105390909.1">
    <property type="nucleotide sequence ID" value="NZ_PUIQ01000014.1"/>
</dbReference>
<sequence>MSRQFGCVLLPHTRDANRTRIGAEHPRQGTSTSIVHAPRFQCHRLDNYGYRGRETMALKAMLGL</sequence>
<protein>
    <submittedName>
        <fullName evidence="1">Uncharacterized protein</fullName>
    </submittedName>
</protein>
<dbReference type="Proteomes" id="UP000238206">
    <property type="component" value="Unassembled WGS sequence"/>
</dbReference>
<gene>
    <name evidence="1" type="ORF">C5615_13135</name>
</gene>
<accession>A0A2S8IUJ0</accession>
<evidence type="ECO:0000313" key="2">
    <source>
        <dbReference type="Proteomes" id="UP000238206"/>
    </source>
</evidence>